<proteinExistence type="predicted"/>
<dbReference type="PROSITE" id="PS51386">
    <property type="entry name" value="RINT1_TIP20"/>
    <property type="match status" value="1"/>
</dbReference>
<feature type="non-terminal residue" evidence="1">
    <location>
        <position position="110"/>
    </location>
</feature>
<comment type="caution">
    <text evidence="1">The sequence shown here is derived from an EMBL/GenBank/DDBJ whole genome shotgun (WGS) entry which is preliminary data.</text>
</comment>
<gene>
    <name evidence="1" type="ORF">BLA29_012864</name>
</gene>
<dbReference type="GO" id="GO:0070939">
    <property type="term" value="C:Dsl1/NZR complex"/>
    <property type="evidence" value="ECO:0007669"/>
    <property type="project" value="InterPro"/>
</dbReference>
<organism evidence="1 2">
    <name type="scientific">Euroglyphus maynei</name>
    <name type="common">Mayne's house dust mite</name>
    <dbReference type="NCBI Taxonomy" id="6958"/>
    <lineage>
        <taxon>Eukaryota</taxon>
        <taxon>Metazoa</taxon>
        <taxon>Ecdysozoa</taxon>
        <taxon>Arthropoda</taxon>
        <taxon>Chelicerata</taxon>
        <taxon>Arachnida</taxon>
        <taxon>Acari</taxon>
        <taxon>Acariformes</taxon>
        <taxon>Sarcoptiformes</taxon>
        <taxon>Astigmata</taxon>
        <taxon>Psoroptidia</taxon>
        <taxon>Analgoidea</taxon>
        <taxon>Pyroglyphidae</taxon>
        <taxon>Pyroglyphinae</taxon>
        <taxon>Euroglyphus</taxon>
    </lineage>
</organism>
<keyword evidence="2" id="KW-1185">Reference proteome</keyword>
<reference evidence="1 2" key="1">
    <citation type="submission" date="2017-03" db="EMBL/GenBank/DDBJ databases">
        <title>Genome Survey of Euroglyphus maynei.</title>
        <authorList>
            <person name="Arlian L.G."/>
            <person name="Morgan M.S."/>
            <person name="Rider S.D."/>
        </authorList>
    </citation>
    <scope>NUCLEOTIDE SEQUENCE [LARGE SCALE GENOMIC DNA]</scope>
    <source>
        <strain evidence="1">Arlian Lab</strain>
        <tissue evidence="1">Whole body</tissue>
    </source>
</reference>
<dbReference type="GO" id="GO:0006890">
    <property type="term" value="P:retrograde vesicle-mediated transport, Golgi to endoplasmic reticulum"/>
    <property type="evidence" value="ECO:0007669"/>
    <property type="project" value="InterPro"/>
</dbReference>
<feature type="non-terminal residue" evidence="1">
    <location>
        <position position="1"/>
    </location>
</feature>
<dbReference type="EMBL" id="MUJZ01000162">
    <property type="protein sequence ID" value="OTF84209.1"/>
    <property type="molecule type" value="Genomic_DNA"/>
</dbReference>
<dbReference type="InterPro" id="IPR007528">
    <property type="entry name" value="RINT1_Tip20"/>
</dbReference>
<evidence type="ECO:0000313" key="2">
    <source>
        <dbReference type="Proteomes" id="UP000194236"/>
    </source>
</evidence>
<evidence type="ECO:0000313" key="1">
    <source>
        <dbReference type="EMBL" id="OTF84209.1"/>
    </source>
</evidence>
<dbReference type="Pfam" id="PF04437">
    <property type="entry name" value="RINT1_TIP1"/>
    <property type="match status" value="1"/>
</dbReference>
<accession>A0A1Y3BT93</accession>
<dbReference type="AlphaFoldDB" id="A0A1Y3BT93"/>
<dbReference type="OrthoDB" id="2189254at2759"/>
<sequence>PEYYLCSLEQWITLNEQFLCDVVDKILSIFFDKVEKSATVELISCFVKLIERKLRQDLPRMADNDRIFIRTIDELIIFSKHLELIEPDFYENYPELSPLYEIFSDVQNFK</sequence>
<dbReference type="Proteomes" id="UP000194236">
    <property type="component" value="Unassembled WGS sequence"/>
</dbReference>
<name>A0A1Y3BT93_EURMA</name>
<dbReference type="GO" id="GO:0006888">
    <property type="term" value="P:endoplasmic reticulum to Golgi vesicle-mediated transport"/>
    <property type="evidence" value="ECO:0007669"/>
    <property type="project" value="InterPro"/>
</dbReference>
<protein>
    <submittedName>
        <fullName evidence="1">RAD50-interacting protein 1-like protein</fullName>
    </submittedName>
</protein>